<gene>
    <name evidence="2" type="ORF">M9Y10_001770</name>
</gene>
<evidence type="ECO:0000259" key="1">
    <source>
        <dbReference type="Pfam" id="PF05699"/>
    </source>
</evidence>
<evidence type="ECO:0000313" key="3">
    <source>
        <dbReference type="Proteomes" id="UP001470230"/>
    </source>
</evidence>
<evidence type="ECO:0000313" key="2">
    <source>
        <dbReference type="EMBL" id="KAK8899454.1"/>
    </source>
</evidence>
<feature type="domain" description="HAT C-terminal dimerisation" evidence="1">
    <location>
        <begin position="497"/>
        <end position="572"/>
    </location>
</feature>
<dbReference type="InterPro" id="IPR008906">
    <property type="entry name" value="HATC_C_dom"/>
</dbReference>
<name>A0ABR2L7V6_9EUKA</name>
<sequence>MTLPNGAEILIKTLLSLNINNNNTTFNKNIRKFARLGIIYVGNNKISSYCPFCYTKNKRCFFTNDNSHYSHSNTCADCLEFKKYLEFFNNNILKLITDFLVTYQVSLNAIYSFKFSKILQYSNPLINIIKKSDLRKQIYLLFENFKSYINKENVGEFCSILVDGASRNLKNFYAFILFTKSRLFYLKIHRVDIPTSENISLITSELINYLMNDLDIEVISICSDHAANMIKAFNACDQVSSQIMTDHFFEWIGCTCHLLNLGISDLNNDIDFQNIKDTLLFILSISQKIEFPHKIPTFSKTRWDSLSKCFNFVFFYKDLILGYLSSLFNDLITKKGMIEQKIQKNQNDISIQNKYANLLNEILQINKHIQILLSKEFEELSILFKYMANTINKIGSDNFLLFNVFPEFIALDNFFKSFSSPIIQKFTKIIFNRILSSNEFLQAATAFFLTIDGKNYIIKNLNENIKDKLISDIKFYLIYYNGCRFGDLEDLLINQIEKYINDETCLSIDPFDYWNRLRLVPEMSRLAEIAIRIINMPCSEAAVERLFSHLKYLYGKKNYQQSDDLLNAQLGIRMENVYSNQEK</sequence>
<dbReference type="InterPro" id="IPR012337">
    <property type="entry name" value="RNaseH-like_sf"/>
</dbReference>
<dbReference type="EMBL" id="JAPFFF010000001">
    <property type="protein sequence ID" value="KAK8899454.1"/>
    <property type="molecule type" value="Genomic_DNA"/>
</dbReference>
<proteinExistence type="predicted"/>
<dbReference type="SUPFAM" id="SSF53098">
    <property type="entry name" value="Ribonuclease H-like"/>
    <property type="match status" value="1"/>
</dbReference>
<comment type="caution">
    <text evidence="2">The sequence shown here is derived from an EMBL/GenBank/DDBJ whole genome shotgun (WGS) entry which is preliminary data.</text>
</comment>
<dbReference type="Proteomes" id="UP001470230">
    <property type="component" value="Unassembled WGS sequence"/>
</dbReference>
<dbReference type="Pfam" id="PF05699">
    <property type="entry name" value="Dimer_Tnp_hAT"/>
    <property type="match status" value="1"/>
</dbReference>
<reference evidence="2 3" key="1">
    <citation type="submission" date="2024-04" db="EMBL/GenBank/DDBJ databases">
        <title>Tritrichomonas musculus Genome.</title>
        <authorList>
            <person name="Alves-Ferreira E."/>
            <person name="Grigg M."/>
            <person name="Lorenzi H."/>
            <person name="Galac M."/>
        </authorList>
    </citation>
    <scope>NUCLEOTIDE SEQUENCE [LARGE SCALE GENOMIC DNA]</scope>
    <source>
        <strain evidence="2 3">EAF2021</strain>
    </source>
</reference>
<protein>
    <recommendedName>
        <fullName evidence="1">HAT C-terminal dimerisation domain-containing protein</fullName>
    </recommendedName>
</protein>
<accession>A0ABR2L7V6</accession>
<keyword evidence="3" id="KW-1185">Reference proteome</keyword>
<organism evidence="2 3">
    <name type="scientific">Tritrichomonas musculus</name>
    <dbReference type="NCBI Taxonomy" id="1915356"/>
    <lineage>
        <taxon>Eukaryota</taxon>
        <taxon>Metamonada</taxon>
        <taxon>Parabasalia</taxon>
        <taxon>Tritrichomonadida</taxon>
        <taxon>Tritrichomonadidae</taxon>
        <taxon>Tritrichomonas</taxon>
    </lineage>
</organism>